<accession>A0ABT6JJI9</accession>
<dbReference type="EMBL" id="JARXRN010000025">
    <property type="protein sequence ID" value="MDH5830843.1"/>
    <property type="molecule type" value="Genomic_DNA"/>
</dbReference>
<evidence type="ECO:0000256" key="1">
    <source>
        <dbReference type="SAM" id="MobiDB-lite"/>
    </source>
</evidence>
<feature type="domain" description="Excalibur calcium-binding" evidence="2">
    <location>
        <begin position="60"/>
        <end position="94"/>
    </location>
</feature>
<protein>
    <submittedName>
        <fullName evidence="3">Excalibur calcium-binding domain-containing protein</fullName>
    </submittedName>
</protein>
<evidence type="ECO:0000259" key="2">
    <source>
        <dbReference type="Pfam" id="PF05901"/>
    </source>
</evidence>
<keyword evidence="4" id="KW-1185">Reference proteome</keyword>
<name>A0ABT6JJI9_9GAMM</name>
<evidence type="ECO:0000313" key="4">
    <source>
        <dbReference type="Proteomes" id="UP001156831"/>
    </source>
</evidence>
<sequence length="99" mass="10735">MKTLVVLLILAVAAWGGWRHFRSNDARAGAPPRPALTTSSAPAVAPGRPEVVSGFTCDGRTHCSQMRSCEEATYFLRHCPDTKMDGNCDGVPCERQWCG</sequence>
<proteinExistence type="predicted"/>
<dbReference type="InterPro" id="IPR008613">
    <property type="entry name" value="Excalibur_Ca-bd_domain"/>
</dbReference>
<organism evidence="3 4">
    <name type="scientific">Luteimonas rhizosphaericola</name>
    <dbReference type="NCBI Taxonomy" id="3042024"/>
    <lineage>
        <taxon>Bacteria</taxon>
        <taxon>Pseudomonadati</taxon>
        <taxon>Pseudomonadota</taxon>
        <taxon>Gammaproteobacteria</taxon>
        <taxon>Lysobacterales</taxon>
        <taxon>Lysobacteraceae</taxon>
        <taxon>Luteimonas</taxon>
    </lineage>
</organism>
<reference evidence="3 4" key="1">
    <citation type="submission" date="2023-04" db="EMBL/GenBank/DDBJ databases">
        <title>Luteimonas sp. M1R5S18.</title>
        <authorList>
            <person name="Sun J.-Q."/>
        </authorList>
    </citation>
    <scope>NUCLEOTIDE SEQUENCE [LARGE SCALE GENOMIC DNA]</scope>
    <source>
        <strain evidence="3 4">M1R5S18</strain>
    </source>
</reference>
<gene>
    <name evidence="3" type="ORF">QFW80_09995</name>
</gene>
<feature type="region of interest" description="Disordered" evidence="1">
    <location>
        <begin position="26"/>
        <end position="45"/>
    </location>
</feature>
<comment type="caution">
    <text evidence="3">The sequence shown here is derived from an EMBL/GenBank/DDBJ whole genome shotgun (WGS) entry which is preliminary data.</text>
</comment>
<evidence type="ECO:0000313" key="3">
    <source>
        <dbReference type="EMBL" id="MDH5830843.1"/>
    </source>
</evidence>
<dbReference type="Pfam" id="PF05901">
    <property type="entry name" value="Excalibur"/>
    <property type="match status" value="1"/>
</dbReference>
<dbReference type="Proteomes" id="UP001156831">
    <property type="component" value="Unassembled WGS sequence"/>
</dbReference>
<dbReference type="RefSeq" id="WP_280601713.1">
    <property type="nucleotide sequence ID" value="NZ_JARXRN010000025.1"/>
</dbReference>